<feature type="domain" description="Methyltransferase type 11" evidence="1">
    <location>
        <begin position="33"/>
        <end position="77"/>
    </location>
</feature>
<evidence type="ECO:0000259" key="1">
    <source>
        <dbReference type="Pfam" id="PF08241"/>
    </source>
</evidence>
<dbReference type="GO" id="GO:0008757">
    <property type="term" value="F:S-adenosylmethionine-dependent methyltransferase activity"/>
    <property type="evidence" value="ECO:0007669"/>
    <property type="project" value="InterPro"/>
</dbReference>
<organism evidence="2">
    <name type="scientific">marine sediment metagenome</name>
    <dbReference type="NCBI Taxonomy" id="412755"/>
    <lineage>
        <taxon>unclassified sequences</taxon>
        <taxon>metagenomes</taxon>
        <taxon>ecological metagenomes</taxon>
    </lineage>
</organism>
<name>A0A0F9PWW8_9ZZZZ</name>
<dbReference type="SUPFAM" id="SSF53335">
    <property type="entry name" value="S-adenosyl-L-methionine-dependent methyltransferases"/>
    <property type="match status" value="1"/>
</dbReference>
<gene>
    <name evidence="2" type="ORF">LCGC14_1086390</name>
</gene>
<protein>
    <recommendedName>
        <fullName evidence="1">Methyltransferase type 11 domain-containing protein</fullName>
    </recommendedName>
</protein>
<dbReference type="InterPro" id="IPR013216">
    <property type="entry name" value="Methyltransf_11"/>
</dbReference>
<dbReference type="Pfam" id="PF08241">
    <property type="entry name" value="Methyltransf_11"/>
    <property type="match status" value="1"/>
</dbReference>
<dbReference type="AlphaFoldDB" id="A0A0F9PWW8"/>
<evidence type="ECO:0000313" key="2">
    <source>
        <dbReference type="EMBL" id="KKN05531.1"/>
    </source>
</evidence>
<dbReference type="EMBL" id="LAZR01004792">
    <property type="protein sequence ID" value="KKN05531.1"/>
    <property type="molecule type" value="Genomic_DNA"/>
</dbReference>
<dbReference type="Gene3D" id="3.40.50.150">
    <property type="entry name" value="Vaccinia Virus protein VP39"/>
    <property type="match status" value="1"/>
</dbReference>
<comment type="caution">
    <text evidence="2">The sequence shown here is derived from an EMBL/GenBank/DDBJ whole genome shotgun (WGS) entry which is preliminary data.</text>
</comment>
<reference evidence="2" key="1">
    <citation type="journal article" date="2015" name="Nature">
        <title>Complex archaea that bridge the gap between prokaryotes and eukaryotes.</title>
        <authorList>
            <person name="Spang A."/>
            <person name="Saw J.H."/>
            <person name="Jorgensen S.L."/>
            <person name="Zaremba-Niedzwiedzka K."/>
            <person name="Martijn J."/>
            <person name="Lind A.E."/>
            <person name="van Eijk R."/>
            <person name="Schleper C."/>
            <person name="Guy L."/>
            <person name="Ettema T.J."/>
        </authorList>
    </citation>
    <scope>NUCLEOTIDE SEQUENCE</scope>
</reference>
<dbReference type="InterPro" id="IPR029063">
    <property type="entry name" value="SAM-dependent_MTases_sf"/>
</dbReference>
<accession>A0A0F9PWW8</accession>
<proteinExistence type="predicted"/>
<sequence>MNLGCGPTKVKGFINIDSDAEHKPDKVLILGKDKLPFETETVSEVWCNHTLEHIEKHRHDDIFIEIHRVCKFDAHVYLSFPDVYECAKRFKENHKGDRDFWEKTIYGRVRSKWDRHVCAIDRALLAAHLETLGFYIKYCGIESEIEPYNSLIVAIKLSAIMTRESVFKREIFDAR</sequence>